<evidence type="ECO:0000256" key="1">
    <source>
        <dbReference type="ARBA" id="ARBA00010641"/>
    </source>
</evidence>
<keyword evidence="9" id="KW-1185">Reference proteome</keyword>
<feature type="domain" description="RNA polymerase sigma-70 region 2" evidence="5">
    <location>
        <begin position="16"/>
        <end position="80"/>
    </location>
</feature>
<evidence type="ECO:0000259" key="5">
    <source>
        <dbReference type="Pfam" id="PF04542"/>
    </source>
</evidence>
<evidence type="ECO:0000313" key="8">
    <source>
        <dbReference type="EMBL" id="MDR5691046.1"/>
    </source>
</evidence>
<dbReference type="SUPFAM" id="SSF88946">
    <property type="entry name" value="Sigma2 domain of RNA polymerase sigma factors"/>
    <property type="match status" value="1"/>
</dbReference>
<evidence type="ECO:0000256" key="4">
    <source>
        <dbReference type="ARBA" id="ARBA00023163"/>
    </source>
</evidence>
<feature type="domain" description="RNA polymerase sigma factor 70 region 4 type 2" evidence="6">
    <location>
        <begin position="115"/>
        <end position="165"/>
    </location>
</feature>
<evidence type="ECO:0000256" key="2">
    <source>
        <dbReference type="ARBA" id="ARBA00023015"/>
    </source>
</evidence>
<dbReference type="InterPro" id="IPR014284">
    <property type="entry name" value="RNA_pol_sigma-70_dom"/>
</dbReference>
<reference evidence="9" key="1">
    <citation type="submission" date="2023-07" db="EMBL/GenBank/DDBJ databases">
        <title>Description of three actinobacteria isolated from air of manufacturing shop in a pharmaceutical factory.</title>
        <authorList>
            <person name="Zhang D.-F."/>
        </authorList>
    </citation>
    <scope>NUCLEOTIDE SEQUENCE [LARGE SCALE GENOMIC DNA]</scope>
    <source>
        <strain evidence="9">CCTCC AB 2011122</strain>
    </source>
</reference>
<sequence>MTDARGSRDALASVIRLEGRMVLATLVRLTGDLGVAEDAVQDASMAALQEWPRTGVPAEPRAWLIVAAKRRAIDRLRRDRIRPQKEREATLMAVQTAPDAPEPSVVRDDQLRLVFTCCHPALAPEAQVALALRTLCGLSVGEVARALLVNEATMAKRLVRVRAKIADAGIPYRIPDEADLPERLRTVATTVFLMFNEAYASRSDGPHERRALADEAVRLGRLLVELMPGEAALEGLLATMLLQHSRRDARTDAAGELVLLADQDRSRWDRAMIAEGVDRAARAIRLSSQRPERFAVTAAIAACHAMAPDAASTDWTAILSWYDVLLTLDPSPVVALNRAAAVAEVRGPGAGLEELDRIAGLDRYPWAHGLRAELLARLGRHDEATDAARQAIALTDSPAQRRQLALRFPPVEGP</sequence>
<gene>
    <name evidence="8" type="ORF">RH861_03110</name>
</gene>
<dbReference type="InterPro" id="IPR013325">
    <property type="entry name" value="RNA_pol_sigma_r2"/>
</dbReference>
<evidence type="ECO:0000256" key="3">
    <source>
        <dbReference type="ARBA" id="ARBA00023082"/>
    </source>
</evidence>
<dbReference type="InterPro" id="IPR013249">
    <property type="entry name" value="RNA_pol_sigma70_r4_t2"/>
</dbReference>
<evidence type="ECO:0000259" key="7">
    <source>
        <dbReference type="Pfam" id="PF20239"/>
    </source>
</evidence>
<dbReference type="EMBL" id="JAVKGS010000001">
    <property type="protein sequence ID" value="MDR5691046.1"/>
    <property type="molecule type" value="Genomic_DNA"/>
</dbReference>
<dbReference type="InterPro" id="IPR011990">
    <property type="entry name" value="TPR-like_helical_dom_sf"/>
</dbReference>
<comment type="similarity">
    <text evidence="1">Belongs to the sigma-70 factor family. ECF subfamily.</text>
</comment>
<dbReference type="Gene3D" id="1.10.1740.10">
    <property type="match status" value="1"/>
</dbReference>
<accession>A0ABU1FI06</accession>
<dbReference type="PANTHER" id="PTHR47756">
    <property type="entry name" value="BLL6612 PROTEIN-RELATED"/>
    <property type="match status" value="1"/>
</dbReference>
<protein>
    <submittedName>
        <fullName evidence="8">Sigma-70 family RNA polymerase sigma factor</fullName>
    </submittedName>
</protein>
<evidence type="ECO:0000313" key="9">
    <source>
        <dbReference type="Proteomes" id="UP001260072"/>
    </source>
</evidence>
<dbReference type="InterPro" id="IPR007627">
    <property type="entry name" value="RNA_pol_sigma70_r2"/>
</dbReference>
<proteinExistence type="inferred from homology"/>
<dbReference type="Gene3D" id="1.25.40.10">
    <property type="entry name" value="Tetratricopeptide repeat domain"/>
    <property type="match status" value="1"/>
</dbReference>
<keyword evidence="4" id="KW-0804">Transcription</keyword>
<organism evidence="8 9">
    <name type="scientific">Agromyces indicus</name>
    <dbReference type="NCBI Taxonomy" id="758919"/>
    <lineage>
        <taxon>Bacteria</taxon>
        <taxon>Bacillati</taxon>
        <taxon>Actinomycetota</taxon>
        <taxon>Actinomycetes</taxon>
        <taxon>Micrococcales</taxon>
        <taxon>Microbacteriaceae</taxon>
        <taxon>Agromyces</taxon>
    </lineage>
</organism>
<dbReference type="Pfam" id="PF04542">
    <property type="entry name" value="Sigma70_r2"/>
    <property type="match status" value="1"/>
</dbReference>
<dbReference type="RefSeq" id="WP_310519702.1">
    <property type="nucleotide sequence ID" value="NZ_BAABBS010000004.1"/>
</dbReference>
<dbReference type="PANTHER" id="PTHR47756:SF2">
    <property type="entry name" value="BLL6612 PROTEIN"/>
    <property type="match status" value="1"/>
</dbReference>
<dbReference type="NCBIfam" id="TIGR02937">
    <property type="entry name" value="sigma70-ECF"/>
    <property type="match status" value="1"/>
</dbReference>
<dbReference type="SUPFAM" id="SSF48452">
    <property type="entry name" value="TPR-like"/>
    <property type="match status" value="1"/>
</dbReference>
<name>A0ABU1FI06_9MICO</name>
<dbReference type="Pfam" id="PF08281">
    <property type="entry name" value="Sigma70_r4_2"/>
    <property type="match status" value="1"/>
</dbReference>
<dbReference type="Gene3D" id="1.10.10.10">
    <property type="entry name" value="Winged helix-like DNA-binding domain superfamily/Winged helix DNA-binding domain"/>
    <property type="match status" value="1"/>
</dbReference>
<dbReference type="InterPro" id="IPR046531">
    <property type="entry name" value="DUF6596"/>
</dbReference>
<keyword evidence="3" id="KW-0731">Sigma factor</keyword>
<keyword evidence="2" id="KW-0805">Transcription regulation</keyword>
<dbReference type="Proteomes" id="UP001260072">
    <property type="component" value="Unassembled WGS sequence"/>
</dbReference>
<dbReference type="InterPro" id="IPR036388">
    <property type="entry name" value="WH-like_DNA-bd_sf"/>
</dbReference>
<comment type="caution">
    <text evidence="8">The sequence shown here is derived from an EMBL/GenBank/DDBJ whole genome shotgun (WGS) entry which is preliminary data.</text>
</comment>
<evidence type="ECO:0000259" key="6">
    <source>
        <dbReference type="Pfam" id="PF08281"/>
    </source>
</evidence>
<feature type="domain" description="DUF6596" evidence="7">
    <location>
        <begin position="183"/>
        <end position="283"/>
    </location>
</feature>
<dbReference type="SUPFAM" id="SSF88659">
    <property type="entry name" value="Sigma3 and sigma4 domains of RNA polymerase sigma factors"/>
    <property type="match status" value="1"/>
</dbReference>
<dbReference type="Pfam" id="PF20239">
    <property type="entry name" value="DUF6596"/>
    <property type="match status" value="1"/>
</dbReference>
<dbReference type="InterPro" id="IPR013324">
    <property type="entry name" value="RNA_pol_sigma_r3/r4-like"/>
</dbReference>